<evidence type="ECO:0000256" key="1">
    <source>
        <dbReference type="SAM" id="MobiDB-lite"/>
    </source>
</evidence>
<keyword evidence="3" id="KW-1185">Reference proteome</keyword>
<dbReference type="Proteomes" id="UP000324748">
    <property type="component" value="Unassembled WGS sequence"/>
</dbReference>
<dbReference type="AlphaFoldDB" id="A0A5B0NGW6"/>
<comment type="caution">
    <text evidence="2">The sequence shown here is derived from an EMBL/GenBank/DDBJ whole genome shotgun (WGS) entry which is preliminary data.</text>
</comment>
<organism evidence="2 3">
    <name type="scientific">Puccinia graminis f. sp. tritici</name>
    <dbReference type="NCBI Taxonomy" id="56615"/>
    <lineage>
        <taxon>Eukaryota</taxon>
        <taxon>Fungi</taxon>
        <taxon>Dikarya</taxon>
        <taxon>Basidiomycota</taxon>
        <taxon>Pucciniomycotina</taxon>
        <taxon>Pucciniomycetes</taxon>
        <taxon>Pucciniales</taxon>
        <taxon>Pucciniaceae</taxon>
        <taxon>Puccinia</taxon>
    </lineage>
</organism>
<name>A0A5B0NGW6_PUCGR</name>
<evidence type="ECO:0000313" key="2">
    <source>
        <dbReference type="EMBL" id="KAA1087310.1"/>
    </source>
</evidence>
<evidence type="ECO:0000313" key="3">
    <source>
        <dbReference type="Proteomes" id="UP000324748"/>
    </source>
</evidence>
<feature type="region of interest" description="Disordered" evidence="1">
    <location>
        <begin position="38"/>
        <end position="75"/>
    </location>
</feature>
<accession>A0A5B0NGW6</accession>
<protein>
    <submittedName>
        <fullName evidence="2">Uncharacterized protein</fullName>
    </submittedName>
</protein>
<reference evidence="2 3" key="1">
    <citation type="submission" date="2019-05" db="EMBL/GenBank/DDBJ databases">
        <title>Emergence of the Ug99 lineage of the wheat stem rust pathogen through somatic hybridization.</title>
        <authorList>
            <person name="Li F."/>
            <person name="Upadhyaya N.M."/>
            <person name="Sperschneider J."/>
            <person name="Matny O."/>
            <person name="Nguyen-Phuc H."/>
            <person name="Mago R."/>
            <person name="Raley C."/>
            <person name="Miller M.E."/>
            <person name="Silverstein K.A.T."/>
            <person name="Henningsen E."/>
            <person name="Hirsch C.D."/>
            <person name="Visser B."/>
            <person name="Pretorius Z.A."/>
            <person name="Steffenson B.J."/>
            <person name="Schwessinger B."/>
            <person name="Dodds P.N."/>
            <person name="Figueroa M."/>
        </authorList>
    </citation>
    <scope>NUCLEOTIDE SEQUENCE [LARGE SCALE GENOMIC DNA]</scope>
    <source>
        <strain evidence="2">21-0</strain>
    </source>
</reference>
<sequence>MGWYSKYRLVSGGTFHSAAVAELEDLATWMATCGGDALRADEEDSDSDSDSHSSLESASDQNSEKDDANSDSDMD</sequence>
<proteinExistence type="predicted"/>
<dbReference type="EMBL" id="VSWC01000105">
    <property type="protein sequence ID" value="KAA1087310.1"/>
    <property type="molecule type" value="Genomic_DNA"/>
</dbReference>
<gene>
    <name evidence="2" type="ORF">PGT21_028422</name>
</gene>